<dbReference type="Proteomes" id="UP001156940">
    <property type="component" value="Unassembled WGS sequence"/>
</dbReference>
<accession>A0ABT6JBK7</accession>
<evidence type="ECO:0000313" key="2">
    <source>
        <dbReference type="Proteomes" id="UP001156940"/>
    </source>
</evidence>
<organism evidence="1 2">
    <name type="scientific">Luteimonas endophytica</name>
    <dbReference type="NCBI Taxonomy" id="3042023"/>
    <lineage>
        <taxon>Bacteria</taxon>
        <taxon>Pseudomonadati</taxon>
        <taxon>Pseudomonadota</taxon>
        <taxon>Gammaproteobacteria</taxon>
        <taxon>Lysobacterales</taxon>
        <taxon>Lysobacteraceae</taxon>
        <taxon>Luteimonas</taxon>
    </lineage>
</organism>
<proteinExistence type="predicted"/>
<sequence length="43" mass="5083">MLEEMACFFSAGDTRKIIRFLAADPQDHELLGHWRCFRRQSAK</sequence>
<dbReference type="EMBL" id="JARXRM010000043">
    <property type="protein sequence ID" value="MDH5824208.1"/>
    <property type="molecule type" value="Genomic_DNA"/>
</dbReference>
<evidence type="ECO:0000313" key="1">
    <source>
        <dbReference type="EMBL" id="MDH5824208.1"/>
    </source>
</evidence>
<dbReference type="RefSeq" id="WP_280575504.1">
    <property type="nucleotide sequence ID" value="NZ_JARXRM010000043.1"/>
</dbReference>
<comment type="caution">
    <text evidence="1">The sequence shown here is derived from an EMBL/GenBank/DDBJ whole genome shotgun (WGS) entry which is preliminary data.</text>
</comment>
<reference evidence="1 2" key="1">
    <citation type="submission" date="2023-04" db="EMBL/GenBank/DDBJ databases">
        <title>Luteimonas endophyticus RD2P54.</title>
        <authorList>
            <person name="Sun J.-Q."/>
        </authorList>
    </citation>
    <scope>NUCLEOTIDE SEQUENCE [LARGE SCALE GENOMIC DNA]</scope>
    <source>
        <strain evidence="1 2">RD2P54</strain>
    </source>
</reference>
<gene>
    <name evidence="1" type="ORF">QFW77_14600</name>
</gene>
<keyword evidence="2" id="KW-1185">Reference proteome</keyword>
<protein>
    <submittedName>
        <fullName evidence="1">Uncharacterized protein</fullName>
    </submittedName>
</protein>
<name>A0ABT6JBK7_9GAMM</name>